<keyword evidence="4 11" id="KW-0808">Transferase</keyword>
<dbReference type="PANTHER" id="PTHR33908">
    <property type="entry name" value="MANNOSYLTRANSFERASE YKCB-RELATED"/>
    <property type="match status" value="1"/>
</dbReference>
<evidence type="ECO:0000256" key="1">
    <source>
        <dbReference type="ARBA" id="ARBA00004651"/>
    </source>
</evidence>
<evidence type="ECO:0000256" key="8">
    <source>
        <dbReference type="SAM" id="Phobius"/>
    </source>
</evidence>
<feature type="signal peptide" evidence="9">
    <location>
        <begin position="1"/>
        <end position="20"/>
    </location>
</feature>
<dbReference type="STRING" id="234267.Acid_0433"/>
<dbReference type="HOGENOM" id="CLU_502387_0_0_0"/>
<feature type="transmembrane region" description="Helical" evidence="8">
    <location>
        <begin position="325"/>
        <end position="344"/>
    </location>
</feature>
<feature type="transmembrane region" description="Helical" evidence="8">
    <location>
        <begin position="141"/>
        <end position="158"/>
    </location>
</feature>
<name>Q02BX3_SOLUE</name>
<dbReference type="GO" id="GO:0005886">
    <property type="term" value="C:plasma membrane"/>
    <property type="evidence" value="ECO:0007669"/>
    <property type="project" value="UniProtKB-SubCell"/>
</dbReference>
<evidence type="ECO:0000256" key="3">
    <source>
        <dbReference type="ARBA" id="ARBA00022676"/>
    </source>
</evidence>
<organism evidence="11">
    <name type="scientific">Solibacter usitatus (strain Ellin6076)</name>
    <dbReference type="NCBI Taxonomy" id="234267"/>
    <lineage>
        <taxon>Bacteria</taxon>
        <taxon>Pseudomonadati</taxon>
        <taxon>Acidobacteriota</taxon>
        <taxon>Terriglobia</taxon>
        <taxon>Bryobacterales</taxon>
        <taxon>Solibacteraceae</taxon>
        <taxon>Candidatus Solibacter</taxon>
    </lineage>
</organism>
<keyword evidence="5 8" id="KW-0812">Transmembrane</keyword>
<feature type="transmembrane region" description="Helical" evidence="8">
    <location>
        <begin position="267"/>
        <end position="289"/>
    </location>
</feature>
<dbReference type="CAZy" id="GT83">
    <property type="family name" value="Glycosyltransferase Family 83"/>
</dbReference>
<feature type="transmembrane region" description="Helical" evidence="8">
    <location>
        <begin position="66"/>
        <end position="85"/>
    </location>
</feature>
<evidence type="ECO:0000256" key="9">
    <source>
        <dbReference type="SAM" id="SignalP"/>
    </source>
</evidence>
<reference evidence="11" key="1">
    <citation type="submission" date="2006-10" db="EMBL/GenBank/DDBJ databases">
        <title>Complete sequence of Solibacter usitatus Ellin6076.</title>
        <authorList>
            <consortium name="US DOE Joint Genome Institute"/>
            <person name="Copeland A."/>
            <person name="Lucas S."/>
            <person name="Lapidus A."/>
            <person name="Barry K."/>
            <person name="Detter J.C."/>
            <person name="Glavina del Rio T."/>
            <person name="Hammon N."/>
            <person name="Israni S."/>
            <person name="Dalin E."/>
            <person name="Tice H."/>
            <person name="Pitluck S."/>
            <person name="Thompson L.S."/>
            <person name="Brettin T."/>
            <person name="Bruce D."/>
            <person name="Han C."/>
            <person name="Tapia R."/>
            <person name="Gilna P."/>
            <person name="Schmutz J."/>
            <person name="Larimer F."/>
            <person name="Land M."/>
            <person name="Hauser L."/>
            <person name="Kyrpides N."/>
            <person name="Mikhailova N."/>
            <person name="Janssen P.H."/>
            <person name="Kuske C.R."/>
            <person name="Richardson P."/>
        </authorList>
    </citation>
    <scope>NUCLEOTIDE SEQUENCE</scope>
    <source>
        <strain evidence="11">Ellin6076</strain>
    </source>
</reference>
<proteinExistence type="predicted"/>
<feature type="transmembrane region" description="Helical" evidence="8">
    <location>
        <begin position="170"/>
        <end position="197"/>
    </location>
</feature>
<evidence type="ECO:0000259" key="10">
    <source>
        <dbReference type="Pfam" id="PF13231"/>
    </source>
</evidence>
<dbReference type="OrthoDB" id="9810951at2"/>
<dbReference type="InterPro" id="IPR050297">
    <property type="entry name" value="LipidA_mod_glycosyltrf_83"/>
</dbReference>
<feature type="chain" id="PRO_5004164004" evidence="9">
    <location>
        <begin position="21"/>
        <end position="542"/>
    </location>
</feature>
<feature type="domain" description="Glycosyltransferase RgtA/B/C/D-like" evidence="10">
    <location>
        <begin position="70"/>
        <end position="222"/>
    </location>
</feature>
<dbReference type="InterPro" id="IPR038731">
    <property type="entry name" value="RgtA/B/C-like"/>
</dbReference>
<keyword evidence="7 8" id="KW-0472">Membrane</keyword>
<evidence type="ECO:0000256" key="4">
    <source>
        <dbReference type="ARBA" id="ARBA00022679"/>
    </source>
</evidence>
<evidence type="ECO:0000256" key="7">
    <source>
        <dbReference type="ARBA" id="ARBA00023136"/>
    </source>
</evidence>
<dbReference type="InParanoid" id="Q02BX3"/>
<sequence length="542" mass="58752" precursor="true">MRRAFFAVALLALACLLVRAARVGLAGDYIDPISKITAQDEALYSHSAMAMAREGDWLTPRFMGRYALYKPPLLIWGAALSTKLLGVSRVALRLPGMILSALALGLLFLWAAELAGWQAGVIAAALLLSNHIWYSLSTLCLSDAFLVSFYVAAFYALFSDPWLESRAALWGFAGSVAAAILTKGIAGILPLAVLGLYWIAARPKERPHFFRLVAVTALACALAAPWFLYQLGMHYRWFWTEHIAVEILGYGAGAPPQTSRETQTSFYFMRLAVTDPLLLAAAFSALPAYLADLRRRTSASILVAAWMMVMVAAVLGWQYRNASYLLPLIPALALLTAGWSPFAAPRYARWMVVGLAAAFLVKASSPTLPWGLNAQAGTVQPAAPPLSAYCEQGRGNPLIIFDIADDLYASALPLPRLRYAAVVPIALPAGPYGMPFPDMGISVTVDQFNNLPRYEPEFRSRLQAWGLASGVPIATLITARSPEEAGALVAAHPDTDFLVPAAYQAAVRSALHEQVAATPHLFFLLSRARIPRTSPAAWTCRM</sequence>
<dbReference type="eggNOG" id="COG1807">
    <property type="taxonomic scope" value="Bacteria"/>
</dbReference>
<dbReference type="KEGG" id="sus:Acid_0433"/>
<dbReference type="GO" id="GO:0009103">
    <property type="term" value="P:lipopolysaccharide biosynthetic process"/>
    <property type="evidence" value="ECO:0007669"/>
    <property type="project" value="UniProtKB-ARBA"/>
</dbReference>
<protein>
    <submittedName>
        <fullName evidence="11">Glycosyl transferase, family 39</fullName>
    </submittedName>
</protein>
<keyword evidence="9" id="KW-0732">Signal</keyword>
<keyword evidence="3" id="KW-0328">Glycosyltransferase</keyword>
<dbReference type="PROSITE" id="PS51257">
    <property type="entry name" value="PROKAR_LIPOPROTEIN"/>
    <property type="match status" value="1"/>
</dbReference>
<keyword evidence="2" id="KW-1003">Cell membrane</keyword>
<dbReference type="GO" id="GO:0016763">
    <property type="term" value="F:pentosyltransferase activity"/>
    <property type="evidence" value="ECO:0007669"/>
    <property type="project" value="TreeGrafter"/>
</dbReference>
<gene>
    <name evidence="11" type="ordered locus">Acid_0433</name>
</gene>
<feature type="transmembrane region" description="Helical" evidence="8">
    <location>
        <begin position="301"/>
        <end position="319"/>
    </location>
</feature>
<keyword evidence="6 8" id="KW-1133">Transmembrane helix</keyword>
<feature type="transmembrane region" description="Helical" evidence="8">
    <location>
        <begin position="209"/>
        <end position="229"/>
    </location>
</feature>
<dbReference type="PANTHER" id="PTHR33908:SF3">
    <property type="entry name" value="UNDECAPRENYL PHOSPHATE-ALPHA-4-AMINO-4-DEOXY-L-ARABINOSE ARABINOSYL TRANSFERASE"/>
    <property type="match status" value="1"/>
</dbReference>
<comment type="subcellular location">
    <subcellularLocation>
        <location evidence="1">Cell membrane</location>
        <topology evidence="1">Multi-pass membrane protein</topology>
    </subcellularLocation>
</comment>
<evidence type="ECO:0000256" key="2">
    <source>
        <dbReference type="ARBA" id="ARBA00022475"/>
    </source>
</evidence>
<evidence type="ECO:0000256" key="5">
    <source>
        <dbReference type="ARBA" id="ARBA00022692"/>
    </source>
</evidence>
<dbReference type="AlphaFoldDB" id="Q02BX3"/>
<evidence type="ECO:0000313" key="11">
    <source>
        <dbReference type="EMBL" id="ABJ81443.1"/>
    </source>
</evidence>
<dbReference type="GO" id="GO:0010041">
    <property type="term" value="P:response to iron(III) ion"/>
    <property type="evidence" value="ECO:0007669"/>
    <property type="project" value="TreeGrafter"/>
</dbReference>
<dbReference type="EMBL" id="CP000473">
    <property type="protein sequence ID" value="ABJ81443.1"/>
    <property type="molecule type" value="Genomic_DNA"/>
</dbReference>
<feature type="transmembrane region" description="Helical" evidence="8">
    <location>
        <begin position="117"/>
        <end position="134"/>
    </location>
</feature>
<evidence type="ECO:0000256" key="6">
    <source>
        <dbReference type="ARBA" id="ARBA00022989"/>
    </source>
</evidence>
<dbReference type="Pfam" id="PF13231">
    <property type="entry name" value="PMT_2"/>
    <property type="match status" value="1"/>
</dbReference>
<accession>Q02BX3</accession>